<dbReference type="Gene3D" id="2.160.20.120">
    <property type="match status" value="1"/>
</dbReference>
<reference evidence="3 4" key="1">
    <citation type="submission" date="2017-02" db="EMBL/GenBank/DDBJ databases">
        <authorList>
            <person name="Peterson S.W."/>
        </authorList>
    </citation>
    <scope>NUCLEOTIDE SEQUENCE [LARGE SCALE GENOMIC DNA]</scope>
    <source>
        <strain evidence="3 4">DSM 22323</strain>
    </source>
</reference>
<accession>A0A1T5FBI5</accession>
<keyword evidence="4" id="KW-1185">Reference proteome</keyword>
<sequence length="423" mass="45265">MKKLSILLVLFFLSTNIFGQSEKLNQLFTQYQDSQGVTTIKIAKPMFGMLNKLNIGDSELSKIKPLLSKIQGLNIMIMEKPTFPAELAAENKIPLQNYENQKNSVLSAIKAMKYEELMTVNSRDNKIKFLASEAKDGVLNDLLLNISSDESTILMMLDGKISMDDVSNLIEETKNVTALNPISSINSTSDENSKSERKVANFDGIEVSTGVSVKFTQAANQSVVVDVEPDKLKYIITEVENGVLKVFIRNNGVKNLSIRNLTVIVSAPKMNRIVTKSGASFQAMNTITDRALAVEATSGSRIDGKFDISSSAALQASSGSNIRMDLKTNALAIDVSSGSFVRLNGSGDNVAYSVSSGAALDGLGFTSKKATVSASSGSSVKLAVSDALTAQVSSAASVQYKGNPSNIVTDVKKITGASITQIN</sequence>
<evidence type="ECO:0000313" key="4">
    <source>
        <dbReference type="Proteomes" id="UP000191112"/>
    </source>
</evidence>
<dbReference type="AlphaFoldDB" id="A0A1T5FBI5"/>
<evidence type="ECO:0000313" key="3">
    <source>
        <dbReference type="EMBL" id="SKB93521.1"/>
    </source>
</evidence>
<evidence type="ECO:0000256" key="1">
    <source>
        <dbReference type="SAM" id="SignalP"/>
    </source>
</evidence>
<evidence type="ECO:0000259" key="2">
    <source>
        <dbReference type="Pfam" id="PF10988"/>
    </source>
</evidence>
<keyword evidence="1" id="KW-0732">Signal</keyword>
<feature type="chain" id="PRO_5012911026" description="Putative auto-transporter adhesin head GIN domain-containing protein" evidence="1">
    <location>
        <begin position="20"/>
        <end position="423"/>
    </location>
</feature>
<feature type="signal peptide" evidence="1">
    <location>
        <begin position="1"/>
        <end position="19"/>
    </location>
</feature>
<dbReference type="Pfam" id="PF10988">
    <property type="entry name" value="DUF2807"/>
    <property type="match status" value="1"/>
</dbReference>
<feature type="domain" description="Putative auto-transporter adhesin head GIN" evidence="2">
    <location>
        <begin position="201"/>
        <end position="404"/>
    </location>
</feature>
<dbReference type="STRING" id="619805.SAMN05660477_01905"/>
<dbReference type="Proteomes" id="UP000191112">
    <property type="component" value="Unassembled WGS sequence"/>
</dbReference>
<name>A0A1T5FBI5_9FLAO</name>
<dbReference type="InterPro" id="IPR021255">
    <property type="entry name" value="DUF2807"/>
</dbReference>
<organism evidence="3 4">
    <name type="scientific">Soonwooa buanensis</name>
    <dbReference type="NCBI Taxonomy" id="619805"/>
    <lineage>
        <taxon>Bacteria</taxon>
        <taxon>Pseudomonadati</taxon>
        <taxon>Bacteroidota</taxon>
        <taxon>Flavobacteriia</taxon>
        <taxon>Flavobacteriales</taxon>
        <taxon>Weeksellaceae</taxon>
        <taxon>Chryseobacterium group</taxon>
        <taxon>Soonwooa</taxon>
    </lineage>
</organism>
<dbReference type="Pfam" id="PF14060">
    <property type="entry name" value="DUF4252"/>
    <property type="match status" value="1"/>
</dbReference>
<dbReference type="RefSeq" id="WP_079667148.1">
    <property type="nucleotide sequence ID" value="NZ_FUYZ01000006.1"/>
</dbReference>
<dbReference type="OrthoDB" id="1237646at2"/>
<dbReference type="InterPro" id="IPR025348">
    <property type="entry name" value="DUF4252"/>
</dbReference>
<gene>
    <name evidence="3" type="ORF">SAMN05660477_01905</name>
</gene>
<protein>
    <recommendedName>
        <fullName evidence="2">Putative auto-transporter adhesin head GIN domain-containing protein</fullName>
    </recommendedName>
</protein>
<dbReference type="EMBL" id="FUYZ01000006">
    <property type="protein sequence ID" value="SKB93521.1"/>
    <property type="molecule type" value="Genomic_DNA"/>
</dbReference>
<proteinExistence type="predicted"/>